<dbReference type="RefSeq" id="WP_283761205.1">
    <property type="nucleotide sequence ID" value="NZ_JAQPOK010000023.1"/>
</dbReference>
<keyword evidence="2" id="KW-1185">Reference proteome</keyword>
<evidence type="ECO:0000313" key="2">
    <source>
        <dbReference type="Proteomes" id="UP001231370"/>
    </source>
</evidence>
<evidence type="ECO:0000313" key="1">
    <source>
        <dbReference type="EMBL" id="MDJ1177877.1"/>
    </source>
</evidence>
<accession>A0ABT7BGH3</accession>
<protein>
    <recommendedName>
        <fullName evidence="3">MFS transporter</fullName>
    </recommendedName>
</protein>
<organism evidence="1 2">
    <name type="scientific">Roseofilum halophilum BLCC-M91</name>
    <dbReference type="NCBI Taxonomy" id="3022259"/>
    <lineage>
        <taxon>Bacteria</taxon>
        <taxon>Bacillati</taxon>
        <taxon>Cyanobacteriota</taxon>
        <taxon>Cyanophyceae</taxon>
        <taxon>Desertifilales</taxon>
        <taxon>Desertifilaceae</taxon>
        <taxon>Roseofilum</taxon>
        <taxon>Roseofilum halophilum</taxon>
    </lineage>
</organism>
<reference evidence="1 2" key="1">
    <citation type="submission" date="2023-01" db="EMBL/GenBank/DDBJ databases">
        <title>Novel diversity within Roseofilum (Cyanobacteria; Desertifilaceae) from marine benthic mats with descriptions of four novel species.</title>
        <authorList>
            <person name="Wang Y."/>
            <person name="Berthold D.E."/>
            <person name="Hu J."/>
            <person name="Lefler F.W."/>
            <person name="Laughinghouse H.D. IV."/>
        </authorList>
    </citation>
    <scope>NUCLEOTIDE SEQUENCE [LARGE SCALE GENOMIC DNA]</scope>
    <source>
        <strain evidence="1 2">BLCC-M91</strain>
    </source>
</reference>
<dbReference type="Proteomes" id="UP001231370">
    <property type="component" value="Unassembled WGS sequence"/>
</dbReference>
<gene>
    <name evidence="1" type="ORF">PJF56_03265</name>
</gene>
<evidence type="ECO:0008006" key="3">
    <source>
        <dbReference type="Google" id="ProtNLM"/>
    </source>
</evidence>
<name>A0ABT7BGH3_9CYAN</name>
<comment type="caution">
    <text evidence="1">The sequence shown here is derived from an EMBL/GenBank/DDBJ whole genome shotgun (WGS) entry which is preliminary data.</text>
</comment>
<proteinExistence type="predicted"/>
<dbReference type="EMBL" id="JAQPOK010000023">
    <property type="protein sequence ID" value="MDJ1177877.1"/>
    <property type="molecule type" value="Genomic_DNA"/>
</dbReference>
<sequence length="50" mass="5308">MILHSFLTAIDAVGQIAETPILSLYCVDALRGGDLRAILASFAIGVYTVQ</sequence>